<evidence type="ECO:0000313" key="3">
    <source>
        <dbReference type="EMBL" id="CAI8595702.1"/>
    </source>
</evidence>
<evidence type="ECO:0000313" key="4">
    <source>
        <dbReference type="Proteomes" id="UP001157006"/>
    </source>
</evidence>
<proteinExistence type="predicted"/>
<accession>A0AAV0ZD39</accession>
<feature type="region of interest" description="Disordered" evidence="1">
    <location>
        <begin position="225"/>
        <end position="249"/>
    </location>
</feature>
<keyword evidence="2" id="KW-1133">Transmembrane helix</keyword>
<dbReference type="Proteomes" id="UP001157006">
    <property type="component" value="Chromosome 1S"/>
</dbReference>
<keyword evidence="2" id="KW-0812">Transmembrane</keyword>
<dbReference type="EMBL" id="OX451735">
    <property type="protein sequence ID" value="CAI8595702.1"/>
    <property type="molecule type" value="Genomic_DNA"/>
</dbReference>
<evidence type="ECO:0000256" key="2">
    <source>
        <dbReference type="SAM" id="Phobius"/>
    </source>
</evidence>
<organism evidence="3 4">
    <name type="scientific">Vicia faba</name>
    <name type="common">Broad bean</name>
    <name type="synonym">Faba vulgaris</name>
    <dbReference type="NCBI Taxonomy" id="3906"/>
    <lineage>
        <taxon>Eukaryota</taxon>
        <taxon>Viridiplantae</taxon>
        <taxon>Streptophyta</taxon>
        <taxon>Embryophyta</taxon>
        <taxon>Tracheophyta</taxon>
        <taxon>Spermatophyta</taxon>
        <taxon>Magnoliopsida</taxon>
        <taxon>eudicotyledons</taxon>
        <taxon>Gunneridae</taxon>
        <taxon>Pentapetalae</taxon>
        <taxon>rosids</taxon>
        <taxon>fabids</taxon>
        <taxon>Fabales</taxon>
        <taxon>Fabaceae</taxon>
        <taxon>Papilionoideae</taxon>
        <taxon>50 kb inversion clade</taxon>
        <taxon>NPAAA clade</taxon>
        <taxon>Hologalegina</taxon>
        <taxon>IRL clade</taxon>
        <taxon>Fabeae</taxon>
        <taxon>Vicia</taxon>
    </lineage>
</organism>
<protein>
    <submittedName>
        <fullName evidence="3">Uncharacterized protein</fullName>
    </submittedName>
</protein>
<gene>
    <name evidence="3" type="ORF">VFH_I203880</name>
</gene>
<keyword evidence="2" id="KW-0472">Membrane</keyword>
<reference evidence="3 4" key="1">
    <citation type="submission" date="2023-01" db="EMBL/GenBank/DDBJ databases">
        <authorList>
            <person name="Kreplak J."/>
        </authorList>
    </citation>
    <scope>NUCLEOTIDE SEQUENCE [LARGE SCALE GENOMIC DNA]</scope>
</reference>
<feature type="region of interest" description="Disordered" evidence="1">
    <location>
        <begin position="140"/>
        <end position="161"/>
    </location>
</feature>
<feature type="transmembrane region" description="Helical" evidence="2">
    <location>
        <begin position="34"/>
        <end position="53"/>
    </location>
</feature>
<feature type="compositionally biased region" description="Polar residues" evidence="1">
    <location>
        <begin position="225"/>
        <end position="234"/>
    </location>
</feature>
<dbReference type="AlphaFoldDB" id="A0AAV0ZD39"/>
<keyword evidence="4" id="KW-1185">Reference proteome</keyword>
<feature type="transmembrane region" description="Helical" evidence="2">
    <location>
        <begin position="7"/>
        <end position="28"/>
    </location>
</feature>
<name>A0AAV0ZD39_VICFA</name>
<evidence type="ECO:0000256" key="1">
    <source>
        <dbReference type="SAM" id="MobiDB-lite"/>
    </source>
</evidence>
<sequence>MIQRLHLIYGVLPNTLVLFIIFLCLSSLHELGFISLVVWYSRGVLCAFLSLLVDTITQRVPSVLEIYRRGYGSFKLQFEKSTWYAMISIDAKSNRKNMEFTGVAWGHLRKVLEPIVKEFQIKIIHKVKYIQNRYNYSSTFTSKKPNPKPKLHPPSSCPLSPYARLNSNDAPRQDSFFNNNDQIEAVIHHFMIQQYHTTGSDVASLMEIRWPSNVRHIAHVTDRAQASSRNQNQALHKKIRNQIQETTKT</sequence>